<dbReference type="Pfam" id="PF26113">
    <property type="entry name" value="GH16_XgeA"/>
    <property type="match status" value="1"/>
</dbReference>
<feature type="domain" description="GH16" evidence="2">
    <location>
        <begin position="46"/>
        <end position="345"/>
    </location>
</feature>
<dbReference type="GO" id="GO:0004553">
    <property type="term" value="F:hydrolase activity, hydrolyzing O-glycosyl compounds"/>
    <property type="evidence" value="ECO:0007669"/>
    <property type="project" value="InterPro"/>
</dbReference>
<dbReference type="InParanoid" id="A0A316VQC3"/>
<evidence type="ECO:0000259" key="2">
    <source>
        <dbReference type="PROSITE" id="PS51762"/>
    </source>
</evidence>
<dbReference type="STRING" id="1280837.A0A316VQC3"/>
<evidence type="ECO:0000313" key="3">
    <source>
        <dbReference type="EMBL" id="PWN38623.1"/>
    </source>
</evidence>
<evidence type="ECO:0000256" key="1">
    <source>
        <dbReference type="SAM" id="MobiDB-lite"/>
    </source>
</evidence>
<dbReference type="EMBL" id="KZ819602">
    <property type="protein sequence ID" value="PWN38623.1"/>
    <property type="molecule type" value="Genomic_DNA"/>
</dbReference>
<dbReference type="InterPro" id="IPR050546">
    <property type="entry name" value="Glycosyl_Hydrlase_16"/>
</dbReference>
<dbReference type="SUPFAM" id="SSF49899">
    <property type="entry name" value="Concanavalin A-like lectins/glucanases"/>
    <property type="match status" value="1"/>
</dbReference>
<gene>
    <name evidence="3" type="ORF">FA14DRAFT_119578</name>
</gene>
<dbReference type="GO" id="GO:0009251">
    <property type="term" value="P:glucan catabolic process"/>
    <property type="evidence" value="ECO:0007669"/>
    <property type="project" value="TreeGrafter"/>
</dbReference>
<dbReference type="Proteomes" id="UP000245771">
    <property type="component" value="Unassembled WGS sequence"/>
</dbReference>
<dbReference type="OrthoDB" id="192832at2759"/>
<dbReference type="PANTHER" id="PTHR10963:SF24">
    <property type="entry name" value="GLYCOSIDASE C21B10.07-RELATED"/>
    <property type="match status" value="1"/>
</dbReference>
<dbReference type="AlphaFoldDB" id="A0A316VQC3"/>
<protein>
    <recommendedName>
        <fullName evidence="2">GH16 domain-containing protein</fullName>
    </recommendedName>
</protein>
<accession>A0A316VQC3</accession>
<dbReference type="PANTHER" id="PTHR10963">
    <property type="entry name" value="GLYCOSYL HYDROLASE-RELATED"/>
    <property type="match status" value="1"/>
</dbReference>
<evidence type="ECO:0000313" key="4">
    <source>
        <dbReference type="Proteomes" id="UP000245771"/>
    </source>
</evidence>
<feature type="region of interest" description="Disordered" evidence="1">
    <location>
        <begin position="25"/>
        <end position="45"/>
    </location>
</feature>
<dbReference type="GeneID" id="37018137"/>
<keyword evidence="4" id="KW-1185">Reference proteome</keyword>
<dbReference type="RefSeq" id="XP_025358925.1">
    <property type="nucleotide sequence ID" value="XM_025496356.1"/>
</dbReference>
<organism evidence="3 4">
    <name type="scientific">Meira miltonrushii</name>
    <dbReference type="NCBI Taxonomy" id="1280837"/>
    <lineage>
        <taxon>Eukaryota</taxon>
        <taxon>Fungi</taxon>
        <taxon>Dikarya</taxon>
        <taxon>Basidiomycota</taxon>
        <taxon>Ustilaginomycotina</taxon>
        <taxon>Exobasidiomycetes</taxon>
        <taxon>Exobasidiales</taxon>
        <taxon>Brachybasidiaceae</taxon>
        <taxon>Meira</taxon>
    </lineage>
</organism>
<dbReference type="InterPro" id="IPR013320">
    <property type="entry name" value="ConA-like_dom_sf"/>
</dbReference>
<dbReference type="InterPro" id="IPR000757">
    <property type="entry name" value="Beta-glucanase-like"/>
</dbReference>
<proteinExistence type="predicted"/>
<dbReference type="PROSITE" id="PS51762">
    <property type="entry name" value="GH16_2"/>
    <property type="match status" value="1"/>
</dbReference>
<reference evidence="3 4" key="1">
    <citation type="journal article" date="2018" name="Mol. Biol. Evol.">
        <title>Broad Genomic Sampling Reveals a Smut Pathogenic Ancestry of the Fungal Clade Ustilaginomycotina.</title>
        <authorList>
            <person name="Kijpornyongpan T."/>
            <person name="Mondo S.J."/>
            <person name="Barry K."/>
            <person name="Sandor L."/>
            <person name="Lee J."/>
            <person name="Lipzen A."/>
            <person name="Pangilinan J."/>
            <person name="LaButti K."/>
            <person name="Hainaut M."/>
            <person name="Henrissat B."/>
            <person name="Grigoriev I.V."/>
            <person name="Spatafora J.W."/>
            <person name="Aime M.C."/>
        </authorList>
    </citation>
    <scope>NUCLEOTIDE SEQUENCE [LARGE SCALE GENOMIC DNA]</scope>
    <source>
        <strain evidence="3 4">MCA 3882</strain>
    </source>
</reference>
<name>A0A316VQC3_9BASI</name>
<sequence length="362" mass="38979">MPPITAITRASQISATTKASLSSISVSSSTSSTPSTSLPSSSSTVTYTSGLPLPTYSLTQANRGANFFETDYWNFWSDASDPTHGTVTYVNQSTAYSLDLIGVNSNNQAFIRASQQDLDLGVYRPSVRFGSFPAYDSALVIIDVAKMPVGCATWPAIWSVMGSEWPEYGEIDFMEGIGYTSMGENANLMSVHMNDTSYLTSSNDSYLGTMSNSNCMTNYGLGNTGCDFYDSNVNGPSWGVPFNNAGGGIWAALWGNKMGVRIWFWGRESGLIPSELSDPTSSPAKLDPSKWGKPMADFQSSVINQKLRQQNLVLGITINGDWAGNVPMDNTQQCGTNRTIALATGSNYADAEFVLNGIDVYT</sequence>
<dbReference type="Gene3D" id="2.60.120.200">
    <property type="match status" value="1"/>
</dbReference>